<organism evidence="2 3">
    <name type="scientific">Fictibacillus arsenicus</name>
    <dbReference type="NCBI Taxonomy" id="255247"/>
    <lineage>
        <taxon>Bacteria</taxon>
        <taxon>Bacillati</taxon>
        <taxon>Bacillota</taxon>
        <taxon>Bacilli</taxon>
        <taxon>Bacillales</taxon>
        <taxon>Fictibacillaceae</taxon>
        <taxon>Fictibacillus</taxon>
    </lineage>
</organism>
<evidence type="ECO:0000313" key="3">
    <source>
        <dbReference type="Proteomes" id="UP000188597"/>
    </source>
</evidence>
<dbReference type="Gene3D" id="3.40.30.10">
    <property type="entry name" value="Glutaredoxin"/>
    <property type="match status" value="1"/>
</dbReference>
<feature type="domain" description="DSBA-like thioredoxin" evidence="1">
    <location>
        <begin position="2"/>
        <end position="188"/>
    </location>
</feature>
<dbReference type="SUPFAM" id="SSF52833">
    <property type="entry name" value="Thioredoxin-like"/>
    <property type="match status" value="1"/>
</dbReference>
<evidence type="ECO:0000313" key="2">
    <source>
        <dbReference type="EMBL" id="OOE12538.1"/>
    </source>
</evidence>
<dbReference type="CDD" id="cd03024">
    <property type="entry name" value="DsbA_FrnE"/>
    <property type="match status" value="1"/>
</dbReference>
<proteinExistence type="predicted"/>
<dbReference type="InterPro" id="IPR036249">
    <property type="entry name" value="Thioredoxin-like_sf"/>
</dbReference>
<name>A0A1V3G7X5_9BACL</name>
<dbReference type="GO" id="GO:0016491">
    <property type="term" value="F:oxidoreductase activity"/>
    <property type="evidence" value="ECO:0007669"/>
    <property type="project" value="InterPro"/>
</dbReference>
<dbReference type="Proteomes" id="UP000188597">
    <property type="component" value="Unassembled WGS sequence"/>
</dbReference>
<gene>
    <name evidence="2" type="ORF">UN64_10695</name>
</gene>
<dbReference type="AlphaFoldDB" id="A0A1V3G7X5"/>
<protein>
    <submittedName>
        <fullName evidence="2">Protein-disulfide isomerase</fullName>
    </submittedName>
</protein>
<dbReference type="GO" id="GO:0016853">
    <property type="term" value="F:isomerase activity"/>
    <property type="evidence" value="ECO:0007669"/>
    <property type="project" value="UniProtKB-KW"/>
</dbReference>
<sequence length="217" mass="24348">MGKKRLEDAIKQIDHPIEVTYRCFELDPTMERDVKDNMYEKLAKKYGMSIETAKANTANMTKMGKEAGVDFNFETLILTNTFDAHRVTMLAKKHGLMHEMTDRILLAYFTESKHIGDHETLAELAADVGLNREEVEKMLASDEMTDAVRADQQTGQQYGITGVPFFLINKKYALTGAQPTDVFVNALKKIIAEDEVTSLNDQDGASCDDDGCDIPQK</sequence>
<dbReference type="PANTHER" id="PTHR13887:SF41">
    <property type="entry name" value="THIOREDOXIN SUPERFAMILY PROTEIN"/>
    <property type="match status" value="1"/>
</dbReference>
<dbReference type="InterPro" id="IPR001853">
    <property type="entry name" value="DSBA-like_thioredoxin_dom"/>
</dbReference>
<evidence type="ECO:0000259" key="1">
    <source>
        <dbReference type="Pfam" id="PF01323"/>
    </source>
</evidence>
<dbReference type="RefSeq" id="WP_281249442.1">
    <property type="nucleotide sequence ID" value="NZ_MQMF01000002.1"/>
</dbReference>
<keyword evidence="2" id="KW-0413">Isomerase</keyword>
<dbReference type="PANTHER" id="PTHR13887">
    <property type="entry name" value="GLUTATHIONE S-TRANSFERASE KAPPA"/>
    <property type="match status" value="1"/>
</dbReference>
<accession>A0A1V3G7X5</accession>
<comment type="caution">
    <text evidence="2">The sequence shown here is derived from an EMBL/GenBank/DDBJ whole genome shotgun (WGS) entry which is preliminary data.</text>
</comment>
<dbReference type="EMBL" id="MQMF01000002">
    <property type="protein sequence ID" value="OOE12538.1"/>
    <property type="molecule type" value="Genomic_DNA"/>
</dbReference>
<dbReference type="Pfam" id="PF01323">
    <property type="entry name" value="DSBA"/>
    <property type="match status" value="1"/>
</dbReference>
<reference evidence="2 3" key="1">
    <citation type="submission" date="2016-11" db="EMBL/GenBank/DDBJ databases">
        <authorList>
            <person name="Jaros S."/>
            <person name="Januszkiewicz K."/>
            <person name="Wedrychowicz H."/>
        </authorList>
    </citation>
    <scope>NUCLEOTIDE SEQUENCE [LARGE SCALE GENOMIC DNA]</scope>
    <source>
        <strain evidence="2 3">Con a/3</strain>
    </source>
</reference>